<dbReference type="EMBL" id="KL363356">
    <property type="protein sequence ID" value="KFD46732.1"/>
    <property type="molecule type" value="Genomic_DNA"/>
</dbReference>
<organism evidence="1 2">
    <name type="scientific">Trichuris suis</name>
    <name type="common">pig whipworm</name>
    <dbReference type="NCBI Taxonomy" id="68888"/>
    <lineage>
        <taxon>Eukaryota</taxon>
        <taxon>Metazoa</taxon>
        <taxon>Ecdysozoa</taxon>
        <taxon>Nematoda</taxon>
        <taxon>Enoplea</taxon>
        <taxon>Dorylaimia</taxon>
        <taxon>Trichinellida</taxon>
        <taxon>Trichuridae</taxon>
        <taxon>Trichuris</taxon>
    </lineage>
</organism>
<gene>
    <name evidence="1" type="ORF">M513_12395</name>
</gene>
<name>A0A085LP36_9BILA</name>
<dbReference type="SMART" id="SM01244">
    <property type="entry name" value="IRS"/>
    <property type="match status" value="1"/>
</dbReference>
<protein>
    <recommendedName>
        <fullName evidence="3">IRS-type PTB domain-containing protein</fullName>
    </recommendedName>
</protein>
<reference evidence="1 2" key="1">
    <citation type="journal article" date="2014" name="Nat. Genet.">
        <title>Genome and transcriptome of the porcine whipworm Trichuris suis.</title>
        <authorList>
            <person name="Jex A.R."/>
            <person name="Nejsum P."/>
            <person name="Schwarz E.M."/>
            <person name="Hu L."/>
            <person name="Young N.D."/>
            <person name="Hall R.S."/>
            <person name="Korhonen P.K."/>
            <person name="Liao S."/>
            <person name="Thamsborg S."/>
            <person name="Xia J."/>
            <person name="Xu P."/>
            <person name="Wang S."/>
            <person name="Scheerlinck J.P."/>
            <person name="Hofmann A."/>
            <person name="Sternberg P.W."/>
            <person name="Wang J."/>
            <person name="Gasser R.B."/>
        </authorList>
    </citation>
    <scope>NUCLEOTIDE SEQUENCE [LARGE SCALE GENOMIC DNA]</scope>
    <source>
        <strain evidence="1">DCEP-RM93M</strain>
    </source>
</reference>
<dbReference type="Gene3D" id="2.30.29.30">
    <property type="entry name" value="Pleckstrin-homology domain (PH domain)/Phosphotyrosine-binding domain (PTB)"/>
    <property type="match status" value="2"/>
</dbReference>
<dbReference type="InterPro" id="IPR011993">
    <property type="entry name" value="PH-like_dom_sf"/>
</dbReference>
<dbReference type="InterPro" id="IPR037746">
    <property type="entry name" value="Dok-7"/>
</dbReference>
<sequence length="730" mass="82864">MDFDSQKECLEFEGRLLEAKQWKTRLFIARQCSHCSAASQLKVYKKGKLKKTINLDECYGMESGVLIHGEVFTLSVICLCDTLVIAFNHENSLLEFESWLRGYLGFRCTFHCYVLLAPRRSGLQAEQYVRLHLQDSRFCLVTGIPGSVMLKFFISDLQCYGAIRNKFCFQVKSDYNSTPPGVYVLRSSHCQKMDAYFYLASRRHLHCFLLQRAMRAVSCEKDDGQSHDCLNELQNFDSATTVAREGSFSCRSLRKELPCNCRKPKVKSSLSLNNEVNDTFSCESGGYLIRMYSDSLLGSPPPKMCHRCFQHKYINQAFVDSLEFYDNCKFTRNYGVVVWTLGRVFNYFEVVLSFSCDLQWWQMLGTVSAFSVCPVELFLCCHVTVDCFRVFTKSIKCSMKNSARIRNSGLTIGALSFCWKKLSWNLATRKFMPHLFLPRRLKRTFVNEKHSIQDRANEEVLNNWPAQRSDSKSTSFLVANYVDITEQEQETDECRNARQKRLFSSLNGSPLQEESNPVMSLSAVEFNHTSNRHQCSSFKNLAIPASSVLPLVCTENAPAISSSSQSACAKLWETKLNSSITQHRLRATLSSYIRGSFSCYDGDCPDEVPMVSSAIVPQEQSPGLSKPDCLLKAPLSAPCLPQHTTVFDFPSSKVADYRELIVRDGKVVKSKSSSLPCHGSRQRKLSNYVHIDMVATQAARKGLYCCFSVAFDMGETFSKLDASFVFRSLQ</sequence>
<accession>A0A085LP36</accession>
<dbReference type="PANTHER" id="PTHR21636">
    <property type="entry name" value="PROTEIN DOK-7"/>
    <property type="match status" value="1"/>
</dbReference>
<evidence type="ECO:0000313" key="1">
    <source>
        <dbReference type="EMBL" id="KFD46732.1"/>
    </source>
</evidence>
<proteinExistence type="predicted"/>
<evidence type="ECO:0000313" key="2">
    <source>
        <dbReference type="Proteomes" id="UP000030764"/>
    </source>
</evidence>
<dbReference type="AlphaFoldDB" id="A0A085LP36"/>
<dbReference type="GO" id="GO:0019901">
    <property type="term" value="F:protein kinase binding"/>
    <property type="evidence" value="ECO:0007669"/>
    <property type="project" value="InterPro"/>
</dbReference>
<keyword evidence="2" id="KW-1185">Reference proteome</keyword>
<dbReference type="Proteomes" id="UP000030764">
    <property type="component" value="Unassembled WGS sequence"/>
</dbReference>
<evidence type="ECO:0008006" key="3">
    <source>
        <dbReference type="Google" id="ProtNLM"/>
    </source>
</evidence>
<dbReference type="PANTHER" id="PTHR21636:SF2">
    <property type="entry name" value="PROTEIN DOK-7"/>
    <property type="match status" value="1"/>
</dbReference>
<dbReference type="GO" id="GO:0007528">
    <property type="term" value="P:neuromuscular junction development"/>
    <property type="evidence" value="ECO:0007669"/>
    <property type="project" value="TreeGrafter"/>
</dbReference>